<dbReference type="Gene3D" id="3.30.710.10">
    <property type="entry name" value="Potassium Channel Kv1.1, Chain A"/>
    <property type="match status" value="1"/>
</dbReference>
<feature type="non-terminal residue" evidence="2">
    <location>
        <position position="266"/>
    </location>
</feature>
<dbReference type="InterPro" id="IPR011333">
    <property type="entry name" value="SKP1/BTB/POZ_sf"/>
</dbReference>
<keyword evidence="3" id="KW-1185">Reference proteome</keyword>
<dbReference type="GO" id="GO:0051260">
    <property type="term" value="P:protein homooligomerization"/>
    <property type="evidence" value="ECO:0007669"/>
    <property type="project" value="InterPro"/>
</dbReference>
<accession>A0A9N9JKT0</accession>
<dbReference type="SUPFAM" id="SSF54695">
    <property type="entry name" value="POZ domain"/>
    <property type="match status" value="1"/>
</dbReference>
<evidence type="ECO:0000313" key="3">
    <source>
        <dbReference type="Proteomes" id="UP000789342"/>
    </source>
</evidence>
<dbReference type="PANTHER" id="PTHR14499">
    <property type="entry name" value="POTASSIUM CHANNEL TETRAMERIZATION DOMAIN-CONTAINING"/>
    <property type="match status" value="1"/>
</dbReference>
<organism evidence="2 3">
    <name type="scientific">Acaulospora morrowiae</name>
    <dbReference type="NCBI Taxonomy" id="94023"/>
    <lineage>
        <taxon>Eukaryota</taxon>
        <taxon>Fungi</taxon>
        <taxon>Fungi incertae sedis</taxon>
        <taxon>Mucoromycota</taxon>
        <taxon>Glomeromycotina</taxon>
        <taxon>Glomeromycetes</taxon>
        <taxon>Diversisporales</taxon>
        <taxon>Acaulosporaceae</taxon>
        <taxon>Acaulospora</taxon>
    </lineage>
</organism>
<gene>
    <name evidence="2" type="ORF">AMORRO_LOCUS17338</name>
</gene>
<reference evidence="2" key="1">
    <citation type="submission" date="2021-06" db="EMBL/GenBank/DDBJ databases">
        <authorList>
            <person name="Kallberg Y."/>
            <person name="Tangrot J."/>
            <person name="Rosling A."/>
        </authorList>
    </citation>
    <scope>NUCLEOTIDE SEQUENCE</scope>
    <source>
        <strain evidence="2">CL551</strain>
    </source>
</reference>
<name>A0A9N9JKT0_9GLOM</name>
<dbReference type="AlphaFoldDB" id="A0A9N9JKT0"/>
<feature type="non-terminal residue" evidence="2">
    <location>
        <position position="1"/>
    </location>
</feature>
<evidence type="ECO:0000259" key="1">
    <source>
        <dbReference type="Pfam" id="PF02214"/>
    </source>
</evidence>
<dbReference type="Proteomes" id="UP000789342">
    <property type="component" value="Unassembled WGS sequence"/>
</dbReference>
<feature type="domain" description="Potassium channel tetramerisation-type BTB" evidence="1">
    <location>
        <begin position="1"/>
        <end position="46"/>
    </location>
</feature>
<protein>
    <submittedName>
        <fullName evidence="2">12481_t:CDS:1</fullName>
    </submittedName>
</protein>
<dbReference type="Pfam" id="PF02214">
    <property type="entry name" value="BTB_2"/>
    <property type="match status" value="1"/>
</dbReference>
<dbReference type="OrthoDB" id="2414723at2759"/>
<dbReference type="PANTHER" id="PTHR14499:SF144">
    <property type="entry name" value="POTASSIUM CHANNEL TETRAMERISATION-TYPE BTB DOMAIN-CONTAINING PROTEIN"/>
    <property type="match status" value="1"/>
</dbReference>
<evidence type="ECO:0000313" key="2">
    <source>
        <dbReference type="EMBL" id="CAG8781318.1"/>
    </source>
</evidence>
<sequence>ELFIDRDGTIFVHILDFLRTSTLPNLSLPVLRKLEIEAKFYEIKPLQTFVAQRIQEYVGAPKFKIIPIRNFKDDEWPQFFINNDMSNSLCVQYGYQSREESVKMEIKHDDVVVGEKATPKRLSPIPTRFLSIVSDSADDDTLISSSSVEVPIIYHNPNIRNLDNLENGGNDYDGFRDGFGSSKSMHLEPHMSLRNSLDLNKYLPDGEIPIILKNDKEWKRDEEDSRSEDQITPEYEFVTITTMPVDKINSSRHTRDSSYYDSTMYE</sequence>
<comment type="caution">
    <text evidence="2">The sequence shown here is derived from an EMBL/GenBank/DDBJ whole genome shotgun (WGS) entry which is preliminary data.</text>
</comment>
<proteinExistence type="predicted"/>
<dbReference type="EMBL" id="CAJVPV010052981">
    <property type="protein sequence ID" value="CAG8781318.1"/>
    <property type="molecule type" value="Genomic_DNA"/>
</dbReference>
<dbReference type="InterPro" id="IPR003131">
    <property type="entry name" value="T1-type_BTB"/>
</dbReference>